<dbReference type="CDD" id="cd03801">
    <property type="entry name" value="GT4_PimA-like"/>
    <property type="match status" value="1"/>
</dbReference>
<name>A0A327L1Q1_9BRAD</name>
<evidence type="ECO:0008006" key="4">
    <source>
        <dbReference type="Google" id="ProtNLM"/>
    </source>
</evidence>
<protein>
    <recommendedName>
        <fullName evidence="4">Glycosyl transferase family 1 domain-containing protein</fullName>
    </recommendedName>
</protein>
<gene>
    <name evidence="2" type="ORF">CH341_06245</name>
</gene>
<comment type="caution">
    <text evidence="2">The sequence shown here is derived from an EMBL/GenBank/DDBJ whole genome shotgun (WGS) entry which is preliminary data.</text>
</comment>
<dbReference type="SUPFAM" id="SSF53756">
    <property type="entry name" value="UDP-Glycosyltransferase/glycogen phosphorylase"/>
    <property type="match status" value="1"/>
</dbReference>
<dbReference type="Pfam" id="PF13692">
    <property type="entry name" value="Glyco_trans_1_4"/>
    <property type="match status" value="1"/>
</dbReference>
<sequence length="430" mass="47863">MRDAMGMEIPSPLEVAATPKRPIGVFHPGTQHSWQTARALQDAADLGWYATSIFWMKDRFPYSFVPLLPNGLRRHIEAELRRFHHPGLDPRLVKTHNGSEWAMRIAARARLRSLAAWFHARSNSGFARPVGRLLAREPVRAVWGYDLSSLEVFRAAKDAGVKTILDRTIGHPATYNRVMEPVYADYPSFFLSPEWRIGQAVIDRADAEHALADLILVGSAYCAATLQDPANVPVDSTKVTVLPYCFDDMFFPPARPAPSHHHRPIRFLFTGLAGPRKGIHLLLNVFARIPKSAATLTILGELQIPSETFARFADRVEHHATVARPDVARFMSEADCLIFPSYFEGAGLVLYEALAMGLGIIQSRNAAVVLPDDSPLLMNALGEEDLMRCVMTVIENPLVLQQQRAAAVMSVPYYTYGAYRARVAEIASRV</sequence>
<keyword evidence="3" id="KW-1185">Reference proteome</keyword>
<evidence type="ECO:0000313" key="3">
    <source>
        <dbReference type="Proteomes" id="UP000249130"/>
    </source>
</evidence>
<keyword evidence="1" id="KW-0808">Transferase</keyword>
<reference evidence="2 3" key="1">
    <citation type="submission" date="2017-07" db="EMBL/GenBank/DDBJ databases">
        <title>Draft Genome Sequences of Select Purple Nonsulfur Bacteria.</title>
        <authorList>
            <person name="Lasarre B."/>
            <person name="Mckinlay J.B."/>
        </authorList>
    </citation>
    <scope>NUCLEOTIDE SEQUENCE [LARGE SCALE GENOMIC DNA]</scope>
    <source>
        <strain evidence="2 3">DSM 5909</strain>
    </source>
</reference>
<dbReference type="Gene3D" id="3.40.50.2000">
    <property type="entry name" value="Glycogen Phosphorylase B"/>
    <property type="match status" value="2"/>
</dbReference>
<dbReference type="GO" id="GO:0016757">
    <property type="term" value="F:glycosyltransferase activity"/>
    <property type="evidence" value="ECO:0007669"/>
    <property type="project" value="TreeGrafter"/>
</dbReference>
<dbReference type="Proteomes" id="UP000249130">
    <property type="component" value="Unassembled WGS sequence"/>
</dbReference>
<dbReference type="EMBL" id="NPEX01000027">
    <property type="protein sequence ID" value="RAI45010.1"/>
    <property type="molecule type" value="Genomic_DNA"/>
</dbReference>
<proteinExistence type="predicted"/>
<evidence type="ECO:0000256" key="1">
    <source>
        <dbReference type="ARBA" id="ARBA00022679"/>
    </source>
</evidence>
<evidence type="ECO:0000313" key="2">
    <source>
        <dbReference type="EMBL" id="RAI45010.1"/>
    </source>
</evidence>
<accession>A0A327L1Q1</accession>
<dbReference type="PANTHER" id="PTHR46401">
    <property type="entry name" value="GLYCOSYLTRANSFERASE WBBK-RELATED"/>
    <property type="match status" value="1"/>
</dbReference>
<dbReference type="RefSeq" id="WP_111418176.1">
    <property type="nucleotide sequence ID" value="NZ_NPEX01000027.1"/>
</dbReference>
<dbReference type="PANTHER" id="PTHR46401:SF2">
    <property type="entry name" value="GLYCOSYLTRANSFERASE WBBK-RELATED"/>
    <property type="match status" value="1"/>
</dbReference>
<dbReference type="GO" id="GO:0009103">
    <property type="term" value="P:lipopolysaccharide biosynthetic process"/>
    <property type="evidence" value="ECO:0007669"/>
    <property type="project" value="TreeGrafter"/>
</dbReference>
<dbReference type="OrthoDB" id="9781738at2"/>
<dbReference type="AlphaFoldDB" id="A0A327L1Q1"/>
<organism evidence="2 3">
    <name type="scientific">Rhodoplanes roseus</name>
    <dbReference type="NCBI Taxonomy" id="29409"/>
    <lineage>
        <taxon>Bacteria</taxon>
        <taxon>Pseudomonadati</taxon>
        <taxon>Pseudomonadota</taxon>
        <taxon>Alphaproteobacteria</taxon>
        <taxon>Hyphomicrobiales</taxon>
        <taxon>Nitrobacteraceae</taxon>
        <taxon>Rhodoplanes</taxon>
    </lineage>
</organism>